<evidence type="ECO:0000313" key="1">
    <source>
        <dbReference type="EMBL" id="MCG4528409.1"/>
    </source>
</evidence>
<keyword evidence="2" id="KW-1185">Reference proteome</keyword>
<organism evidence="1 2">
    <name type="scientific">Intestinimonas massiliensis</name>
    <name type="common">ex Afouda et al. 2020</name>
    <dbReference type="NCBI Taxonomy" id="1673721"/>
    <lineage>
        <taxon>Bacteria</taxon>
        <taxon>Bacillati</taxon>
        <taxon>Bacillota</taxon>
        <taxon>Clostridia</taxon>
        <taxon>Eubacteriales</taxon>
        <taxon>Intestinimonas</taxon>
    </lineage>
</organism>
<dbReference type="Proteomes" id="UP001200313">
    <property type="component" value="Unassembled WGS sequence"/>
</dbReference>
<dbReference type="RefSeq" id="WP_177693438.1">
    <property type="nucleotide sequence ID" value="NZ_JAKNJB010000033.1"/>
</dbReference>
<dbReference type="EMBL" id="JAKNJB010000033">
    <property type="protein sequence ID" value="MCG4528409.1"/>
    <property type="molecule type" value="Genomic_DNA"/>
</dbReference>
<protein>
    <submittedName>
        <fullName evidence="1">Uncharacterized protein</fullName>
    </submittedName>
</protein>
<sequence length="63" mass="6951">MKKMKGSLVFELAVGQCAVITINDEPDRVLRTSKVTAICSISADGKVIEFHTEHGTEYKLLID</sequence>
<accession>A0ABS9MC70</accession>
<proteinExistence type="predicted"/>
<reference evidence="1 2" key="1">
    <citation type="submission" date="2022-01" db="EMBL/GenBank/DDBJ databases">
        <title>Collection of gut derived symbiotic bacterial strains cultured from healthy donors.</title>
        <authorList>
            <person name="Lin H."/>
            <person name="Kohout C."/>
            <person name="Waligurski E."/>
            <person name="Pamer E.G."/>
        </authorList>
    </citation>
    <scope>NUCLEOTIDE SEQUENCE [LARGE SCALE GENOMIC DNA]</scope>
    <source>
        <strain evidence="1 2">DFI.3.7</strain>
    </source>
</reference>
<gene>
    <name evidence="1" type="ORF">L0P79_15235</name>
</gene>
<comment type="caution">
    <text evidence="1">The sequence shown here is derived from an EMBL/GenBank/DDBJ whole genome shotgun (WGS) entry which is preliminary data.</text>
</comment>
<name>A0ABS9MC70_9FIRM</name>
<evidence type="ECO:0000313" key="2">
    <source>
        <dbReference type="Proteomes" id="UP001200313"/>
    </source>
</evidence>